<sequence>MKFSLGTYYLVLDIILLEEVKRKVPYHGEQIGTAEYDETQQCGTHGLRYDFNDK</sequence>
<evidence type="ECO:0000313" key="2">
    <source>
        <dbReference type="Proteomes" id="UP000054928"/>
    </source>
</evidence>
<protein>
    <submittedName>
        <fullName evidence="1">Uncharacterized protein</fullName>
    </submittedName>
</protein>
<dbReference type="Proteomes" id="UP000054928">
    <property type="component" value="Unassembled WGS sequence"/>
</dbReference>
<dbReference type="GeneID" id="36398642"/>
<dbReference type="RefSeq" id="XP_024583286.1">
    <property type="nucleotide sequence ID" value="XM_024717826.1"/>
</dbReference>
<reference evidence="2" key="1">
    <citation type="submission" date="2014-09" db="EMBL/GenBank/DDBJ databases">
        <authorList>
            <person name="Sharma Rahul"/>
            <person name="Thines Marco"/>
        </authorList>
    </citation>
    <scope>NUCLEOTIDE SEQUENCE [LARGE SCALE GENOMIC DNA]</scope>
</reference>
<evidence type="ECO:0000313" key="1">
    <source>
        <dbReference type="EMBL" id="CEG46917.1"/>
    </source>
</evidence>
<dbReference type="AlphaFoldDB" id="A0A0P1AYK4"/>
<organism evidence="1 2">
    <name type="scientific">Plasmopara halstedii</name>
    <name type="common">Downy mildew of sunflower</name>
    <dbReference type="NCBI Taxonomy" id="4781"/>
    <lineage>
        <taxon>Eukaryota</taxon>
        <taxon>Sar</taxon>
        <taxon>Stramenopiles</taxon>
        <taxon>Oomycota</taxon>
        <taxon>Peronosporomycetes</taxon>
        <taxon>Peronosporales</taxon>
        <taxon>Peronosporaceae</taxon>
        <taxon>Plasmopara</taxon>
    </lineage>
</organism>
<dbReference type="EMBL" id="CCYD01002371">
    <property type="protein sequence ID" value="CEG46917.1"/>
    <property type="molecule type" value="Genomic_DNA"/>
</dbReference>
<name>A0A0P1AYK4_PLAHL</name>
<accession>A0A0P1AYK4</accession>
<proteinExistence type="predicted"/>
<keyword evidence="2" id="KW-1185">Reference proteome</keyword>